<accession>A0AAD7MG95</accession>
<dbReference type="EMBL" id="JARJLG010000340">
    <property type="protein sequence ID" value="KAJ7715915.1"/>
    <property type="molecule type" value="Genomic_DNA"/>
</dbReference>
<sequence>MSRVRIAALEGTIACTSIFCARHRDARQPIIVSPMQLFGRRRGRVLSTPELQVRAVSTHNLTDRRRPKSGIGREGASQKHSRILQPSRSSSHKTCPKSAQKRLNSRPSPDWVPPRACPSTS</sequence>
<feature type="non-terminal residue" evidence="2">
    <location>
        <position position="121"/>
    </location>
</feature>
<evidence type="ECO:0000256" key="1">
    <source>
        <dbReference type="SAM" id="MobiDB-lite"/>
    </source>
</evidence>
<gene>
    <name evidence="2" type="ORF">DFH07DRAFT_1068450</name>
</gene>
<keyword evidence="3" id="KW-1185">Reference proteome</keyword>
<name>A0AAD7MG95_9AGAR</name>
<feature type="region of interest" description="Disordered" evidence="1">
    <location>
        <begin position="56"/>
        <end position="121"/>
    </location>
</feature>
<protein>
    <submittedName>
        <fullName evidence="2">Uncharacterized protein</fullName>
    </submittedName>
</protein>
<feature type="compositionally biased region" description="Pro residues" evidence="1">
    <location>
        <begin position="110"/>
        <end position="121"/>
    </location>
</feature>
<organism evidence="2 3">
    <name type="scientific">Mycena maculata</name>
    <dbReference type="NCBI Taxonomy" id="230809"/>
    <lineage>
        <taxon>Eukaryota</taxon>
        <taxon>Fungi</taxon>
        <taxon>Dikarya</taxon>
        <taxon>Basidiomycota</taxon>
        <taxon>Agaricomycotina</taxon>
        <taxon>Agaricomycetes</taxon>
        <taxon>Agaricomycetidae</taxon>
        <taxon>Agaricales</taxon>
        <taxon>Marasmiineae</taxon>
        <taxon>Mycenaceae</taxon>
        <taxon>Mycena</taxon>
    </lineage>
</organism>
<dbReference type="AlphaFoldDB" id="A0AAD7MG95"/>
<dbReference type="Proteomes" id="UP001215280">
    <property type="component" value="Unassembled WGS sequence"/>
</dbReference>
<proteinExistence type="predicted"/>
<comment type="caution">
    <text evidence="2">The sequence shown here is derived from an EMBL/GenBank/DDBJ whole genome shotgun (WGS) entry which is preliminary data.</text>
</comment>
<reference evidence="2" key="1">
    <citation type="submission" date="2023-03" db="EMBL/GenBank/DDBJ databases">
        <title>Massive genome expansion in bonnet fungi (Mycena s.s.) driven by repeated elements and novel gene families across ecological guilds.</title>
        <authorList>
            <consortium name="Lawrence Berkeley National Laboratory"/>
            <person name="Harder C.B."/>
            <person name="Miyauchi S."/>
            <person name="Viragh M."/>
            <person name="Kuo A."/>
            <person name="Thoen E."/>
            <person name="Andreopoulos B."/>
            <person name="Lu D."/>
            <person name="Skrede I."/>
            <person name="Drula E."/>
            <person name="Henrissat B."/>
            <person name="Morin E."/>
            <person name="Kohler A."/>
            <person name="Barry K."/>
            <person name="LaButti K."/>
            <person name="Morin E."/>
            <person name="Salamov A."/>
            <person name="Lipzen A."/>
            <person name="Mereny Z."/>
            <person name="Hegedus B."/>
            <person name="Baldrian P."/>
            <person name="Stursova M."/>
            <person name="Weitz H."/>
            <person name="Taylor A."/>
            <person name="Grigoriev I.V."/>
            <person name="Nagy L.G."/>
            <person name="Martin F."/>
            <person name="Kauserud H."/>
        </authorList>
    </citation>
    <scope>NUCLEOTIDE SEQUENCE</scope>
    <source>
        <strain evidence="2">CBHHK188m</strain>
    </source>
</reference>
<evidence type="ECO:0000313" key="2">
    <source>
        <dbReference type="EMBL" id="KAJ7715915.1"/>
    </source>
</evidence>
<feature type="compositionally biased region" description="Basic residues" evidence="1">
    <location>
        <begin position="90"/>
        <end position="104"/>
    </location>
</feature>
<evidence type="ECO:0000313" key="3">
    <source>
        <dbReference type="Proteomes" id="UP001215280"/>
    </source>
</evidence>